<dbReference type="PANTHER" id="PTHR20858">
    <property type="entry name" value="PHOSPHOMETHYLPYRIMIDINE KINASE"/>
    <property type="match status" value="1"/>
</dbReference>
<keyword evidence="5 8" id="KW-0418">Kinase</keyword>
<dbReference type="EMBL" id="CP047045">
    <property type="protein sequence ID" value="QGZ94311.1"/>
    <property type="molecule type" value="Genomic_DNA"/>
</dbReference>
<dbReference type="GO" id="GO:0008902">
    <property type="term" value="F:hydroxymethylpyrimidine kinase activity"/>
    <property type="evidence" value="ECO:0007669"/>
    <property type="project" value="UniProtKB-EC"/>
</dbReference>
<gene>
    <name evidence="8" type="primary">thiD</name>
    <name evidence="8" type="ORF">DSM104635_01129</name>
</gene>
<dbReference type="GO" id="GO:0009229">
    <property type="term" value="P:thiamine diphosphate biosynthetic process"/>
    <property type="evidence" value="ECO:0007669"/>
    <property type="project" value="UniProtKB-UniPathway"/>
</dbReference>
<dbReference type="Pfam" id="PF08543">
    <property type="entry name" value="Phos_pyr_kin"/>
    <property type="match status" value="1"/>
</dbReference>
<evidence type="ECO:0000313" key="9">
    <source>
        <dbReference type="Proteomes" id="UP000431269"/>
    </source>
</evidence>
<proteinExistence type="predicted"/>
<dbReference type="Gene3D" id="3.40.1190.20">
    <property type="match status" value="1"/>
</dbReference>
<dbReference type="EC" id="2.7.1.49" evidence="2"/>
<keyword evidence="4" id="KW-0547">Nucleotide-binding</keyword>
<dbReference type="SUPFAM" id="SSF53613">
    <property type="entry name" value="Ribokinase-like"/>
    <property type="match status" value="1"/>
</dbReference>
<dbReference type="KEGG" id="tsv:DSM104635_01129"/>
<feature type="domain" description="Pyridoxamine kinase/Phosphomethylpyrimidine kinase" evidence="7">
    <location>
        <begin position="15"/>
        <end position="260"/>
    </location>
</feature>
<organism evidence="8 9">
    <name type="scientific">Terricaulis silvestris</name>
    <dbReference type="NCBI Taxonomy" id="2686094"/>
    <lineage>
        <taxon>Bacteria</taxon>
        <taxon>Pseudomonadati</taxon>
        <taxon>Pseudomonadota</taxon>
        <taxon>Alphaproteobacteria</taxon>
        <taxon>Caulobacterales</taxon>
        <taxon>Caulobacteraceae</taxon>
        <taxon>Terricaulis</taxon>
    </lineage>
</organism>
<keyword evidence="3 8" id="KW-0808">Transferase</keyword>
<comment type="pathway">
    <text evidence="1">Cofactor biosynthesis; thiamine diphosphate biosynthesis.</text>
</comment>
<reference evidence="9" key="1">
    <citation type="submission" date="2019-12" db="EMBL/GenBank/DDBJ databases">
        <title>Complete genome of Terracaulis silvestris 0127_4.</title>
        <authorList>
            <person name="Vieira S."/>
            <person name="Riedel T."/>
            <person name="Sproer C."/>
            <person name="Pascual J."/>
            <person name="Boedeker C."/>
            <person name="Overmann J."/>
        </authorList>
    </citation>
    <scope>NUCLEOTIDE SEQUENCE [LARGE SCALE GENOMIC DNA]</scope>
    <source>
        <strain evidence="9">0127_4</strain>
    </source>
</reference>
<dbReference type="InterPro" id="IPR029056">
    <property type="entry name" value="Ribokinase-like"/>
</dbReference>
<dbReference type="RefSeq" id="WP_158765260.1">
    <property type="nucleotide sequence ID" value="NZ_CP047045.1"/>
</dbReference>
<evidence type="ECO:0000256" key="1">
    <source>
        <dbReference type="ARBA" id="ARBA00004948"/>
    </source>
</evidence>
<evidence type="ECO:0000313" key="8">
    <source>
        <dbReference type="EMBL" id="QGZ94311.1"/>
    </source>
</evidence>
<evidence type="ECO:0000256" key="4">
    <source>
        <dbReference type="ARBA" id="ARBA00022741"/>
    </source>
</evidence>
<dbReference type="GO" id="GO:0008972">
    <property type="term" value="F:phosphomethylpyrimidine kinase activity"/>
    <property type="evidence" value="ECO:0007669"/>
    <property type="project" value="InterPro"/>
</dbReference>
<name>A0A6I6MK49_9CAUL</name>
<dbReference type="InterPro" id="IPR013749">
    <property type="entry name" value="PM/HMP-P_kinase-1"/>
</dbReference>
<dbReference type="PANTHER" id="PTHR20858:SF17">
    <property type="entry name" value="HYDROXYMETHYLPYRIMIDINE_PHOSPHOMETHYLPYRIMIDINE KINASE THI20-RELATED"/>
    <property type="match status" value="1"/>
</dbReference>
<sequence>MSSPKGRVLVIAGSDSGGGAGIQADIKTVTALGGYAMTAITAVTVQNTLGVSGVHAVPTDIVRAQIDAVMGDLGADAWKLGMLGSAAHVRAVLEAWDAVGGGVPVVLDPVMIAKGGASLLADDAVEVIRDQLVPIAAIVTPNAPEAEALTGVEVRELDGQINAAEILVEQLGAYAALVKGGHIEGDIIRDVLLTREGYRVFESPRINTKATHGTGCTLASAIAAHMSQGVAIEAAVEKARAYVMEAIRHAPGFGQGHQPLGHNWPCKSSL</sequence>
<evidence type="ECO:0000256" key="6">
    <source>
        <dbReference type="ARBA" id="ARBA00022840"/>
    </source>
</evidence>
<dbReference type="InterPro" id="IPR004399">
    <property type="entry name" value="HMP/HMP-P_kinase_dom"/>
</dbReference>
<evidence type="ECO:0000256" key="3">
    <source>
        <dbReference type="ARBA" id="ARBA00022679"/>
    </source>
</evidence>
<protein>
    <recommendedName>
        <fullName evidence="2">hydroxymethylpyrimidine kinase</fullName>
        <ecNumber evidence="2">2.7.1.49</ecNumber>
    </recommendedName>
</protein>
<dbReference type="GO" id="GO:0005829">
    <property type="term" value="C:cytosol"/>
    <property type="evidence" value="ECO:0007669"/>
    <property type="project" value="TreeGrafter"/>
</dbReference>
<dbReference type="CDD" id="cd01169">
    <property type="entry name" value="HMPP_kinase"/>
    <property type="match status" value="1"/>
</dbReference>
<evidence type="ECO:0000256" key="5">
    <source>
        <dbReference type="ARBA" id="ARBA00022777"/>
    </source>
</evidence>
<evidence type="ECO:0000256" key="2">
    <source>
        <dbReference type="ARBA" id="ARBA00012135"/>
    </source>
</evidence>
<evidence type="ECO:0000259" key="7">
    <source>
        <dbReference type="Pfam" id="PF08543"/>
    </source>
</evidence>
<accession>A0A6I6MK49</accession>
<dbReference type="NCBIfam" id="TIGR00097">
    <property type="entry name" value="HMP-P_kinase"/>
    <property type="match status" value="1"/>
</dbReference>
<dbReference type="UniPathway" id="UPA00060">
    <property type="reaction ID" value="UER00138"/>
</dbReference>
<keyword evidence="6" id="KW-0067">ATP-binding</keyword>
<dbReference type="AlphaFoldDB" id="A0A6I6MK49"/>
<keyword evidence="9" id="KW-1185">Reference proteome</keyword>
<dbReference type="GO" id="GO:0009228">
    <property type="term" value="P:thiamine biosynthetic process"/>
    <property type="evidence" value="ECO:0007669"/>
    <property type="project" value="InterPro"/>
</dbReference>
<dbReference type="GO" id="GO:0005524">
    <property type="term" value="F:ATP binding"/>
    <property type="evidence" value="ECO:0007669"/>
    <property type="project" value="UniProtKB-KW"/>
</dbReference>
<dbReference type="FunFam" id="3.40.1190.20:FF:000003">
    <property type="entry name" value="Phosphomethylpyrimidine kinase ThiD"/>
    <property type="match status" value="1"/>
</dbReference>
<dbReference type="Proteomes" id="UP000431269">
    <property type="component" value="Chromosome"/>
</dbReference>